<comment type="caution">
    <text evidence="1">The sequence shown here is derived from an EMBL/GenBank/DDBJ whole genome shotgun (WGS) entry which is preliminary data.</text>
</comment>
<protein>
    <submittedName>
        <fullName evidence="1">Uncharacterized protein</fullName>
    </submittedName>
</protein>
<keyword evidence="2" id="KW-1185">Reference proteome</keyword>
<dbReference type="OrthoDB" id="10051210at2759"/>
<proteinExistence type="predicted"/>
<dbReference type="AlphaFoldDB" id="A0A8J2J6P7"/>
<evidence type="ECO:0000313" key="2">
    <source>
        <dbReference type="Proteomes" id="UP000708208"/>
    </source>
</evidence>
<dbReference type="EMBL" id="CAJVCH010019665">
    <property type="protein sequence ID" value="CAG7687346.1"/>
    <property type="molecule type" value="Genomic_DNA"/>
</dbReference>
<reference evidence="1" key="1">
    <citation type="submission" date="2021-06" db="EMBL/GenBank/DDBJ databases">
        <authorList>
            <person name="Hodson N. C."/>
            <person name="Mongue J. A."/>
            <person name="Jaron S. K."/>
        </authorList>
    </citation>
    <scope>NUCLEOTIDE SEQUENCE</scope>
</reference>
<dbReference type="Proteomes" id="UP000708208">
    <property type="component" value="Unassembled WGS sequence"/>
</dbReference>
<gene>
    <name evidence="1" type="ORF">AFUS01_LOCUS3278</name>
</gene>
<dbReference type="PANTHER" id="PTHR47331:SF1">
    <property type="entry name" value="GAG-LIKE PROTEIN"/>
    <property type="match status" value="1"/>
</dbReference>
<name>A0A8J2J6P7_9HEXA</name>
<organism evidence="1 2">
    <name type="scientific">Allacma fusca</name>
    <dbReference type="NCBI Taxonomy" id="39272"/>
    <lineage>
        <taxon>Eukaryota</taxon>
        <taxon>Metazoa</taxon>
        <taxon>Ecdysozoa</taxon>
        <taxon>Arthropoda</taxon>
        <taxon>Hexapoda</taxon>
        <taxon>Collembola</taxon>
        <taxon>Symphypleona</taxon>
        <taxon>Sminthuridae</taxon>
        <taxon>Allacma</taxon>
    </lineage>
</organism>
<sequence>MEGLKKERRTYKCQVTYLKKIVDGYPADPPTDGTLEIHFQRIEKLEREMGENQMAVGSLLENDDDFERENQYYERENERIYGIKGTIRDLLNQRRPTPQVVPGQQPVQIQVPVNNSSTIILWRFHENENIQEFKSVTVTFGTSSAPGLATQTLCQLANDERDNDPIAAPVLLKDAYVDDVVTGQNSASEAIELYKQLDNLTKSACFELSKWVSNDPAVMNAIPTAARGTSFPLAFTDDDAVKTLGLYWHPAIDCFQFTVSPFDFQQKLTKREILSDTAKLFDPL</sequence>
<dbReference type="PANTHER" id="PTHR47331">
    <property type="entry name" value="PHD-TYPE DOMAIN-CONTAINING PROTEIN"/>
    <property type="match status" value="1"/>
</dbReference>
<accession>A0A8J2J6P7</accession>
<evidence type="ECO:0000313" key="1">
    <source>
        <dbReference type="EMBL" id="CAG7687346.1"/>
    </source>
</evidence>